<dbReference type="PANTHER" id="PTHR16943">
    <property type="entry name" value="2-METHYLCITRATE DEHYDRATASE-RELATED"/>
    <property type="match status" value="1"/>
</dbReference>
<dbReference type="EMBL" id="FZNP01000004">
    <property type="protein sequence ID" value="SNR57510.1"/>
    <property type="molecule type" value="Genomic_DNA"/>
</dbReference>
<evidence type="ECO:0000259" key="2">
    <source>
        <dbReference type="Pfam" id="PF03972"/>
    </source>
</evidence>
<dbReference type="InterPro" id="IPR042188">
    <property type="entry name" value="MmgE/PrpD_sf_2"/>
</dbReference>
<evidence type="ECO:0000313" key="4">
    <source>
        <dbReference type="EMBL" id="SNR57510.1"/>
    </source>
</evidence>
<comment type="similarity">
    <text evidence="1">Belongs to the PrpD family.</text>
</comment>
<dbReference type="PANTHER" id="PTHR16943:SF8">
    <property type="entry name" value="2-METHYLCITRATE DEHYDRATASE"/>
    <property type="match status" value="1"/>
</dbReference>
<evidence type="ECO:0000256" key="1">
    <source>
        <dbReference type="ARBA" id="ARBA00006174"/>
    </source>
</evidence>
<dbReference type="OrthoDB" id="9797528at2"/>
<dbReference type="InterPro" id="IPR042183">
    <property type="entry name" value="MmgE/PrpD_sf_1"/>
</dbReference>
<feature type="domain" description="MmgE/PrpD N-terminal" evidence="2">
    <location>
        <begin position="10"/>
        <end position="246"/>
    </location>
</feature>
<keyword evidence="5" id="KW-1185">Reference proteome</keyword>
<accession>A0A238XFM1</accession>
<dbReference type="AlphaFoldDB" id="A0A238XFM1"/>
<gene>
    <name evidence="4" type="ORF">SAMN06265355_104285</name>
</gene>
<dbReference type="Proteomes" id="UP000198420">
    <property type="component" value="Unassembled WGS sequence"/>
</dbReference>
<dbReference type="InterPro" id="IPR045337">
    <property type="entry name" value="MmgE_PrpD_C"/>
</dbReference>
<dbReference type="Gene3D" id="3.30.1330.120">
    <property type="entry name" value="2-methylcitrate dehydratase PrpD"/>
    <property type="match status" value="1"/>
</dbReference>
<evidence type="ECO:0000313" key="5">
    <source>
        <dbReference type="Proteomes" id="UP000198420"/>
    </source>
</evidence>
<dbReference type="RefSeq" id="WP_089311920.1">
    <property type="nucleotide sequence ID" value="NZ_FZNP01000004.1"/>
</dbReference>
<sequence>MTTGAEPSYEEIAEAVLDSASRPLPGEVAKAARRTLFNVLAVALGASGSPQVGRLATALAAPTGMPAAPGMRENASPADAALLTGFAAHLDDFDDTHLVTVIHPGASVLGAAWAAGWPAAASGRDLLTAFALGCEVQLRLGLAVSPEHYDRGWHITGTCGVVGAAVTAGLLGAPGRDRLAAALRLASLQTLGHREAFGTEVKPFHAGKAAAGGVLAAAEAARGRFTAGAAAVLPDTGGLLRALAPGGRSPGRLLDGFGTRWELADNTFKPYPCGIVAHPGIDAAVGAHDRGVAPADVVRIRYRCHPLVPELMGRLDPRTGLQARFSAVHGVAAGLARGTGGLAEFGDAAVADPVLARLRARVELCPEPRMPRDSAVLEIHTADGGTVVSAIEHARGSLQRPLTDDELIGKAEALAPGRARAIWEAVARLGEGSGPGTVQALLEETRREVVAR</sequence>
<evidence type="ECO:0000259" key="3">
    <source>
        <dbReference type="Pfam" id="PF19305"/>
    </source>
</evidence>
<feature type="domain" description="MmgE/PrpD C-terminal" evidence="3">
    <location>
        <begin position="271"/>
        <end position="419"/>
    </location>
</feature>
<dbReference type="Pfam" id="PF03972">
    <property type="entry name" value="MmgE_PrpD_N"/>
    <property type="match status" value="1"/>
</dbReference>
<name>A0A238XFM1_9ACTN</name>
<dbReference type="InterPro" id="IPR005656">
    <property type="entry name" value="MmgE_PrpD"/>
</dbReference>
<dbReference type="SUPFAM" id="SSF103378">
    <property type="entry name" value="2-methylcitrate dehydratase PrpD"/>
    <property type="match status" value="1"/>
</dbReference>
<organism evidence="4 5">
    <name type="scientific">Actinomadura mexicana</name>
    <dbReference type="NCBI Taxonomy" id="134959"/>
    <lineage>
        <taxon>Bacteria</taxon>
        <taxon>Bacillati</taxon>
        <taxon>Actinomycetota</taxon>
        <taxon>Actinomycetes</taxon>
        <taxon>Streptosporangiales</taxon>
        <taxon>Thermomonosporaceae</taxon>
        <taxon>Actinomadura</taxon>
    </lineage>
</organism>
<dbReference type="GO" id="GO:0016829">
    <property type="term" value="F:lyase activity"/>
    <property type="evidence" value="ECO:0007669"/>
    <property type="project" value="InterPro"/>
</dbReference>
<dbReference type="Pfam" id="PF19305">
    <property type="entry name" value="MmgE_PrpD_C"/>
    <property type="match status" value="1"/>
</dbReference>
<reference evidence="5" key="1">
    <citation type="submission" date="2017-06" db="EMBL/GenBank/DDBJ databases">
        <authorList>
            <person name="Varghese N."/>
            <person name="Submissions S."/>
        </authorList>
    </citation>
    <scope>NUCLEOTIDE SEQUENCE [LARGE SCALE GENOMIC DNA]</scope>
    <source>
        <strain evidence="5">DSM 44485</strain>
    </source>
</reference>
<protein>
    <submittedName>
        <fullName evidence="4">2-methylcitrate dehydratase PrpD</fullName>
    </submittedName>
</protein>
<dbReference type="Gene3D" id="1.10.4100.10">
    <property type="entry name" value="2-methylcitrate dehydratase PrpD"/>
    <property type="match status" value="1"/>
</dbReference>
<proteinExistence type="inferred from homology"/>
<dbReference type="InterPro" id="IPR036148">
    <property type="entry name" value="MmgE/PrpD_sf"/>
</dbReference>
<dbReference type="InterPro" id="IPR045336">
    <property type="entry name" value="MmgE_PrpD_N"/>
</dbReference>